<evidence type="ECO:0000313" key="3">
    <source>
        <dbReference type="Proteomes" id="UP000479000"/>
    </source>
</evidence>
<evidence type="ECO:0000256" key="1">
    <source>
        <dbReference type="SAM" id="MobiDB-lite"/>
    </source>
</evidence>
<feature type="compositionally biased region" description="Polar residues" evidence="1">
    <location>
        <begin position="178"/>
        <end position="192"/>
    </location>
</feature>
<evidence type="ECO:0000313" key="2">
    <source>
        <dbReference type="EMBL" id="CAA9994644.1"/>
    </source>
</evidence>
<name>A0A6H5FY60_9HEMI</name>
<feature type="region of interest" description="Disordered" evidence="1">
    <location>
        <begin position="123"/>
        <end position="146"/>
    </location>
</feature>
<dbReference type="EMBL" id="CADCXU010002203">
    <property type="protein sequence ID" value="CAA9994644.1"/>
    <property type="molecule type" value="Genomic_DNA"/>
</dbReference>
<proteinExistence type="predicted"/>
<accession>A0A6H5FY60</accession>
<protein>
    <submittedName>
        <fullName evidence="2">Uncharacterized protein</fullName>
    </submittedName>
</protein>
<feature type="region of interest" description="Disordered" evidence="1">
    <location>
        <begin position="160"/>
        <end position="197"/>
    </location>
</feature>
<keyword evidence="3" id="KW-1185">Reference proteome</keyword>
<dbReference type="AlphaFoldDB" id="A0A6H5FY60"/>
<sequence>MVSSITLRLRVPRPRPASMVSEKWLGQRREWWGKSNCHKCNHPVEKRKSISSCATLAAKIKLPPGRCRPKFRRKVFLIRTAQPATSDRRIYGTARCATLSRAAGVVAVGRLCGPVIPELSMLSQSEKRSPRLDTPTEGSNRWLRKIPLSNLSGRPAQIMNETEKTKPPKLQEAIKTPAPNTRRASPNQNKNTHLGKNKRCFRHIREKERFRVMDGLWNKFNLLAQVAERVLSIARRTTKILPRRTEETCGNDAAKKEKTE</sequence>
<feature type="non-terminal residue" evidence="2">
    <location>
        <position position="260"/>
    </location>
</feature>
<gene>
    <name evidence="2" type="ORF">NTEN_LOCUS1460</name>
</gene>
<organism evidence="2 3">
    <name type="scientific">Nesidiocoris tenuis</name>
    <dbReference type="NCBI Taxonomy" id="355587"/>
    <lineage>
        <taxon>Eukaryota</taxon>
        <taxon>Metazoa</taxon>
        <taxon>Ecdysozoa</taxon>
        <taxon>Arthropoda</taxon>
        <taxon>Hexapoda</taxon>
        <taxon>Insecta</taxon>
        <taxon>Pterygota</taxon>
        <taxon>Neoptera</taxon>
        <taxon>Paraneoptera</taxon>
        <taxon>Hemiptera</taxon>
        <taxon>Heteroptera</taxon>
        <taxon>Panheteroptera</taxon>
        <taxon>Cimicomorpha</taxon>
        <taxon>Miridae</taxon>
        <taxon>Dicyphina</taxon>
        <taxon>Nesidiocoris</taxon>
    </lineage>
</organism>
<reference evidence="2 3" key="1">
    <citation type="submission" date="2020-02" db="EMBL/GenBank/DDBJ databases">
        <authorList>
            <person name="Ferguson B K."/>
        </authorList>
    </citation>
    <scope>NUCLEOTIDE SEQUENCE [LARGE SCALE GENOMIC DNA]</scope>
</reference>
<dbReference type="Proteomes" id="UP000479000">
    <property type="component" value="Unassembled WGS sequence"/>
</dbReference>